<feature type="signal peptide" evidence="1">
    <location>
        <begin position="1"/>
        <end position="21"/>
    </location>
</feature>
<name>A0A381L2F4_BLUGR</name>
<proteinExistence type="predicted"/>
<dbReference type="EMBL" id="UIGY01000001">
    <property type="protein sequence ID" value="SUZ07301.1"/>
    <property type="molecule type" value="Genomic_DNA"/>
</dbReference>
<evidence type="ECO:0000256" key="1">
    <source>
        <dbReference type="SAM" id="SignalP"/>
    </source>
</evidence>
<sequence>MRFSSIAVIFQCANFLGSALAAYQTSHIAEDRKKFDCNGFIIKYVDYRDDYFLAARSILNDEHPHPTSRGFISDYLGIGSDTRFVLFLDESSVTFYSSDLRIPMKTETTNRGTLQTSYFIILDNESRTVAMFMRVTNTHTDRFGESWTGTSYNICGIVRN</sequence>
<gene>
    <name evidence="2" type="ORF">BGT96224V2_LOCUS893</name>
</gene>
<evidence type="ECO:0000313" key="2">
    <source>
        <dbReference type="EMBL" id="SUZ07301.1"/>
    </source>
</evidence>
<dbReference type="AlphaFoldDB" id="A0A381L2F4"/>
<protein>
    <submittedName>
        <fullName evidence="2">BgtE-20015</fullName>
    </submittedName>
</protein>
<feature type="chain" id="PRO_5016747471" evidence="1">
    <location>
        <begin position="22"/>
        <end position="160"/>
    </location>
</feature>
<keyword evidence="1" id="KW-0732">Signal</keyword>
<reference evidence="2" key="1">
    <citation type="submission" date="2018-07" db="EMBL/GenBank/DDBJ databases">
        <authorList>
            <person name="Quirk P.G."/>
            <person name="Krulwich T.A."/>
        </authorList>
    </citation>
    <scope>NUCLEOTIDE SEQUENCE</scope>
    <source>
        <strain evidence="2">96224</strain>
    </source>
</reference>
<accession>A0A381L2F4</accession>
<organism evidence="2">
    <name type="scientific">Blumeria graminis f. sp. tritici 96224</name>
    <dbReference type="NCBI Taxonomy" id="1268274"/>
    <lineage>
        <taxon>Eukaryota</taxon>
        <taxon>Fungi</taxon>
        <taxon>Dikarya</taxon>
        <taxon>Ascomycota</taxon>
        <taxon>Pezizomycotina</taxon>
        <taxon>Leotiomycetes</taxon>
        <taxon>Erysiphales</taxon>
        <taxon>Erysiphaceae</taxon>
        <taxon>Blumeria</taxon>
    </lineage>
</organism>